<keyword evidence="6" id="KW-1185">Reference proteome</keyword>
<accession>A0ABW3N3S4</accession>
<dbReference type="InterPro" id="IPR016032">
    <property type="entry name" value="Sig_transdc_resp-reg_C-effctor"/>
</dbReference>
<dbReference type="InterPro" id="IPR036388">
    <property type="entry name" value="WH-like_DNA-bd_sf"/>
</dbReference>
<dbReference type="Gene3D" id="1.10.10.10">
    <property type="entry name" value="Winged helix-like DNA-binding domain superfamily/Winged helix DNA-binding domain"/>
    <property type="match status" value="1"/>
</dbReference>
<dbReference type="EMBL" id="JBHTKH010000026">
    <property type="protein sequence ID" value="MFD1056773.1"/>
    <property type="molecule type" value="Genomic_DNA"/>
</dbReference>
<reference evidence="6" key="1">
    <citation type="journal article" date="2019" name="Int. J. Syst. Evol. Microbiol.">
        <title>The Global Catalogue of Microorganisms (GCM) 10K type strain sequencing project: providing services to taxonomists for standard genome sequencing and annotation.</title>
        <authorList>
            <consortium name="The Broad Institute Genomics Platform"/>
            <consortium name="The Broad Institute Genome Sequencing Center for Infectious Disease"/>
            <person name="Wu L."/>
            <person name="Ma J."/>
        </authorList>
    </citation>
    <scope>NUCLEOTIDE SEQUENCE [LARGE SCALE GENOMIC DNA]</scope>
    <source>
        <strain evidence="6">CCUG 57508</strain>
    </source>
</reference>
<proteinExistence type="predicted"/>
<dbReference type="Proteomes" id="UP001597046">
    <property type="component" value="Unassembled WGS sequence"/>
</dbReference>
<dbReference type="PROSITE" id="PS50043">
    <property type="entry name" value="HTH_LUXR_2"/>
    <property type="match status" value="1"/>
</dbReference>
<keyword evidence="1" id="KW-0805">Transcription regulation</keyword>
<dbReference type="PROSITE" id="PS00622">
    <property type="entry name" value="HTH_LUXR_1"/>
    <property type="match status" value="1"/>
</dbReference>
<dbReference type="RefSeq" id="WP_386054905.1">
    <property type="nucleotide sequence ID" value="NZ_JBHTKH010000026.1"/>
</dbReference>
<dbReference type="Pfam" id="PF00196">
    <property type="entry name" value="GerE"/>
    <property type="match status" value="1"/>
</dbReference>
<dbReference type="SUPFAM" id="SSF46894">
    <property type="entry name" value="C-terminal effector domain of the bipartite response regulators"/>
    <property type="match status" value="1"/>
</dbReference>
<dbReference type="PANTHER" id="PTHR44688:SF16">
    <property type="entry name" value="DNA-BINDING TRANSCRIPTIONAL ACTIVATOR DEVR_DOSR"/>
    <property type="match status" value="1"/>
</dbReference>
<gene>
    <name evidence="5" type="ORF">ACFQ2V_20905</name>
</gene>
<keyword evidence="2" id="KW-0238">DNA-binding</keyword>
<dbReference type="PANTHER" id="PTHR44688">
    <property type="entry name" value="DNA-BINDING TRANSCRIPTIONAL ACTIVATOR DEVR_DOSR"/>
    <property type="match status" value="1"/>
</dbReference>
<evidence type="ECO:0000256" key="3">
    <source>
        <dbReference type="ARBA" id="ARBA00023163"/>
    </source>
</evidence>
<evidence type="ECO:0000259" key="4">
    <source>
        <dbReference type="PROSITE" id="PS50043"/>
    </source>
</evidence>
<comment type="caution">
    <text evidence="5">The sequence shown here is derived from an EMBL/GenBank/DDBJ whole genome shotgun (WGS) entry which is preliminary data.</text>
</comment>
<protein>
    <submittedName>
        <fullName evidence="5">LuxR C-terminal-related transcriptional regulator</fullName>
    </submittedName>
</protein>
<dbReference type="InterPro" id="IPR000792">
    <property type="entry name" value="Tscrpt_reg_LuxR_C"/>
</dbReference>
<dbReference type="CDD" id="cd06170">
    <property type="entry name" value="LuxR_C_like"/>
    <property type="match status" value="1"/>
</dbReference>
<dbReference type="PRINTS" id="PR00038">
    <property type="entry name" value="HTHLUXR"/>
</dbReference>
<evidence type="ECO:0000313" key="6">
    <source>
        <dbReference type="Proteomes" id="UP001597046"/>
    </source>
</evidence>
<dbReference type="SMART" id="SM00421">
    <property type="entry name" value="HTH_LUXR"/>
    <property type="match status" value="1"/>
</dbReference>
<evidence type="ECO:0000256" key="1">
    <source>
        <dbReference type="ARBA" id="ARBA00023015"/>
    </source>
</evidence>
<name>A0ABW3N3S4_9MICO</name>
<feature type="domain" description="HTH luxR-type" evidence="4">
    <location>
        <begin position="209"/>
        <end position="274"/>
    </location>
</feature>
<organism evidence="5 6">
    <name type="scientific">Terrabacter terrigena</name>
    <dbReference type="NCBI Taxonomy" id="574718"/>
    <lineage>
        <taxon>Bacteria</taxon>
        <taxon>Bacillati</taxon>
        <taxon>Actinomycetota</taxon>
        <taxon>Actinomycetes</taxon>
        <taxon>Micrococcales</taxon>
        <taxon>Intrasporangiaceae</taxon>
        <taxon>Terrabacter</taxon>
    </lineage>
</organism>
<evidence type="ECO:0000256" key="2">
    <source>
        <dbReference type="ARBA" id="ARBA00023125"/>
    </source>
</evidence>
<sequence length="288" mass="30648">MGTDRSTPLIGAGGPREADVLRLAIDIARQIAAGEPFKEDLVRRMEVVLSADGGCGLATFSADLQPGDGPDIVVSEGCIVLPGMAERAAQFVGTHPSFAAMFQFGATRPVRTSDQVRMDAFWETEEFDAMHGWMPTAHFPASIALQVAPSGFAFLGLHRDRRDFTDDDLDALALVQSIIAPALALNARLNEATSRLRALALEDGSGLLGHEQLTSLTPREEQVLALAAGGLTSGAIAHRLGLSERTVRKHLSAVYAKTGLRGRAAATAWWAKQGRRGDEMPTPSGRPG</sequence>
<evidence type="ECO:0000313" key="5">
    <source>
        <dbReference type="EMBL" id="MFD1056773.1"/>
    </source>
</evidence>
<keyword evidence="3" id="KW-0804">Transcription</keyword>